<organism evidence="1 2">
    <name type="scientific">Austropuccinia psidii MF-1</name>
    <dbReference type="NCBI Taxonomy" id="1389203"/>
    <lineage>
        <taxon>Eukaryota</taxon>
        <taxon>Fungi</taxon>
        <taxon>Dikarya</taxon>
        <taxon>Basidiomycota</taxon>
        <taxon>Pucciniomycotina</taxon>
        <taxon>Pucciniomycetes</taxon>
        <taxon>Pucciniales</taxon>
        <taxon>Sphaerophragmiaceae</taxon>
        <taxon>Austropuccinia</taxon>
    </lineage>
</organism>
<dbReference type="CDD" id="cd09272">
    <property type="entry name" value="RNase_HI_RT_Ty1"/>
    <property type="match status" value="1"/>
</dbReference>
<dbReference type="EMBL" id="AVOT02092585">
    <property type="protein sequence ID" value="MBW0573676.1"/>
    <property type="molecule type" value="Genomic_DNA"/>
</dbReference>
<name>A0A9Q3K489_9BASI</name>
<comment type="caution">
    <text evidence="1">The sequence shown here is derived from an EMBL/GenBank/DDBJ whole genome shotgun (WGS) entry which is preliminary data.</text>
</comment>
<keyword evidence="2" id="KW-1185">Reference proteome</keyword>
<dbReference type="OrthoDB" id="6765522at2759"/>
<reference evidence="1" key="1">
    <citation type="submission" date="2021-03" db="EMBL/GenBank/DDBJ databases">
        <title>Draft genome sequence of rust myrtle Austropuccinia psidii MF-1, a brazilian biotype.</title>
        <authorList>
            <person name="Quecine M.C."/>
            <person name="Pachon D.M.R."/>
            <person name="Bonatelli M.L."/>
            <person name="Correr F.H."/>
            <person name="Franceschini L.M."/>
            <person name="Leite T.F."/>
            <person name="Margarido G.R.A."/>
            <person name="Almeida C.A."/>
            <person name="Ferrarezi J.A."/>
            <person name="Labate C.A."/>
        </authorList>
    </citation>
    <scope>NUCLEOTIDE SEQUENCE</scope>
    <source>
        <strain evidence="1">MF-1</strain>
    </source>
</reference>
<protein>
    <submittedName>
        <fullName evidence="1">Uncharacterized protein</fullName>
    </submittedName>
</protein>
<accession>A0A9Q3K489</accession>
<dbReference type="Proteomes" id="UP000765509">
    <property type="component" value="Unassembled WGS sequence"/>
</dbReference>
<dbReference type="AlphaFoldDB" id="A0A9Q3K489"/>
<evidence type="ECO:0000313" key="2">
    <source>
        <dbReference type="Proteomes" id="UP000765509"/>
    </source>
</evidence>
<evidence type="ECO:0000313" key="1">
    <source>
        <dbReference type="EMBL" id="MBW0573676.1"/>
    </source>
</evidence>
<sequence>MDYTTLLVTRKSHSVYTITFMGNPGLWTTKNKSTTEAKFIAMNKCSEELQGFFSLLTSPKITLKTPKLNNDNSGALVISKEAQLNSKLNHIKLRFQYLRDLVKKKILVVKQVGTKDMAAYVLRKSLATTKHGQEVEMLRLVNYDQITER</sequence>
<gene>
    <name evidence="1" type="ORF">O181_113391</name>
</gene>
<proteinExistence type="predicted"/>